<proteinExistence type="predicted"/>
<feature type="signal peptide" evidence="1">
    <location>
        <begin position="1"/>
        <end position="17"/>
    </location>
</feature>
<organism evidence="2 3">
    <name type="scientific">Motilimonas pumila</name>
    <dbReference type="NCBI Taxonomy" id="2303987"/>
    <lineage>
        <taxon>Bacteria</taxon>
        <taxon>Pseudomonadati</taxon>
        <taxon>Pseudomonadota</taxon>
        <taxon>Gammaproteobacteria</taxon>
        <taxon>Alteromonadales</taxon>
        <taxon>Alteromonadales genera incertae sedis</taxon>
        <taxon>Motilimonas</taxon>
    </lineage>
</organism>
<evidence type="ECO:0000313" key="3">
    <source>
        <dbReference type="Proteomes" id="UP000283255"/>
    </source>
</evidence>
<comment type="caution">
    <text evidence="2">The sequence shown here is derived from an EMBL/GenBank/DDBJ whole genome shotgun (WGS) entry which is preliminary data.</text>
</comment>
<feature type="chain" id="PRO_5019053154" evidence="1">
    <location>
        <begin position="18"/>
        <end position="155"/>
    </location>
</feature>
<dbReference type="EMBL" id="QZCH01000021">
    <property type="protein sequence ID" value="RJG42090.1"/>
    <property type="molecule type" value="Genomic_DNA"/>
</dbReference>
<dbReference type="Proteomes" id="UP000283255">
    <property type="component" value="Unassembled WGS sequence"/>
</dbReference>
<gene>
    <name evidence="2" type="ORF">D1Z90_14995</name>
</gene>
<dbReference type="OrthoDB" id="6262526at2"/>
<reference evidence="2 3" key="2">
    <citation type="submission" date="2019-01" db="EMBL/GenBank/DDBJ databases">
        <title>Motilimonas pumilus sp. nov., isolated from the gut of sea cucumber (Apostichopus japonicus).</title>
        <authorList>
            <person name="Wang F.-Q."/>
            <person name="Ren L.-H."/>
            <person name="Lin Y.-W."/>
            <person name="Sun G.-H."/>
            <person name="Du Z.-J."/>
            <person name="Zhao J.-X."/>
            <person name="Liu X.-J."/>
            <person name="Liu L.-J."/>
        </authorList>
    </citation>
    <scope>NUCLEOTIDE SEQUENCE [LARGE SCALE GENOMIC DNA]</scope>
    <source>
        <strain evidence="2 3">PLHSC7-2</strain>
    </source>
</reference>
<dbReference type="RefSeq" id="WP_119911598.1">
    <property type="nucleotide sequence ID" value="NZ_QZCH01000021.1"/>
</dbReference>
<evidence type="ECO:0000313" key="2">
    <source>
        <dbReference type="EMBL" id="RJG42090.1"/>
    </source>
</evidence>
<sequence>MKFLLLLCILLSPTAWADKQAQRKQLAQRYMGLLLATDYAQLSEYLNDSSKLIDKTASKTYTGKRSIIEFLRLSTAGIETYRFEQERFFIAKKTAVFIGQYHYKGAGDLYGYPNQTIQFSVPAVTVLSVDEKENIITEHRDYFDYENLTPEVLNQ</sequence>
<evidence type="ECO:0000256" key="1">
    <source>
        <dbReference type="SAM" id="SignalP"/>
    </source>
</evidence>
<name>A0A418YC40_9GAMM</name>
<keyword evidence="1" id="KW-0732">Signal</keyword>
<reference evidence="2 3" key="1">
    <citation type="submission" date="2018-09" db="EMBL/GenBank/DDBJ databases">
        <authorList>
            <person name="Wang F."/>
        </authorList>
    </citation>
    <scope>NUCLEOTIDE SEQUENCE [LARGE SCALE GENOMIC DNA]</scope>
    <source>
        <strain evidence="2 3">PLHSC7-2</strain>
    </source>
</reference>
<keyword evidence="3" id="KW-1185">Reference proteome</keyword>
<accession>A0A418YC40</accession>
<dbReference type="SUPFAM" id="SSF54427">
    <property type="entry name" value="NTF2-like"/>
    <property type="match status" value="1"/>
</dbReference>
<dbReference type="InterPro" id="IPR032710">
    <property type="entry name" value="NTF2-like_dom_sf"/>
</dbReference>
<dbReference type="Gene3D" id="3.10.450.50">
    <property type="match status" value="1"/>
</dbReference>
<dbReference type="AlphaFoldDB" id="A0A418YC40"/>
<protein>
    <submittedName>
        <fullName evidence="2">Nuclear transport factor 2 family protein</fullName>
    </submittedName>
</protein>